<evidence type="ECO:0000256" key="1">
    <source>
        <dbReference type="ARBA" id="ARBA00022598"/>
    </source>
</evidence>
<dbReference type="InterPro" id="IPR055399">
    <property type="entry name" value="CC_BshC"/>
</dbReference>
<sequence length="521" mass="60320">MKVECIEFSETGQFAPIFNDFVEQKEVLKTFYHRFPLIENFKDQIKEKAGHPVNREVLVQSLKNQYQSIPNLSEKFVSKIESLQSVKTFTVTTGHQLNIFSGPLYFHFKIITVINACRSLKKAYPDYNFVPVYWMASEDHDLEEIKTVQVEGKKYKWPTTQTGAVGKMKTEGLGKLADQIEKVNGLFHQAYNKAGNLAEAVRYYVHELYGKEGLVVLDGDDSGLKKYLIPAIKEDVVNNTANSLVEKQSAKLEESGYKSQTFPREINFFYLQDGIRCRIVKAESGYKVLDTDIQFSEKEILDEIDSNPQNFSPNVILRPLYQEIILPNLAYTGGPAEVAYWMQLKLVFKHFDVPFPILLPRNFGMIIPNKIQHKIKKLKLSNVQLFKEKEKLKKTIIKKISAQKLNLNEERQQLLQLMEEIQQYAEDIDLSLAEMASAETQKIRNAIDKIEKKMLAAEKRKHSDKMRQIDEITDYLFPGSGLQERKENFLPFYKSDPAFIDKLLKSFDPFNLKFHILRWDG</sequence>
<dbReference type="Pfam" id="PF10079">
    <property type="entry name" value="Rossmann-like_BshC"/>
    <property type="match status" value="1"/>
</dbReference>
<dbReference type="InterPro" id="IPR055398">
    <property type="entry name" value="Rossmann-like_BshC"/>
</dbReference>
<dbReference type="AlphaFoldDB" id="A0A935CAZ2"/>
<dbReference type="RefSeq" id="WP_201432555.1">
    <property type="nucleotide sequence ID" value="NZ_JAEQBW010000011.1"/>
</dbReference>
<dbReference type="GO" id="GO:0016874">
    <property type="term" value="F:ligase activity"/>
    <property type="evidence" value="ECO:0007669"/>
    <property type="project" value="UniProtKB-UniRule"/>
</dbReference>
<comment type="similarity">
    <text evidence="2">Belongs to the BshC family.</text>
</comment>
<feature type="domain" description="Bacillithiol biosynthesis BshC C-terminal coiled-coil" evidence="4">
    <location>
        <begin position="365"/>
        <end position="518"/>
    </location>
</feature>
<dbReference type="Proteomes" id="UP000611723">
    <property type="component" value="Unassembled WGS sequence"/>
</dbReference>
<dbReference type="Pfam" id="PF24850">
    <property type="entry name" value="CC_BshC"/>
    <property type="match status" value="1"/>
</dbReference>
<evidence type="ECO:0000313" key="5">
    <source>
        <dbReference type="EMBL" id="MBK6266875.1"/>
    </source>
</evidence>
<comment type="caution">
    <text evidence="5">The sequence shown here is derived from an EMBL/GenBank/DDBJ whole genome shotgun (WGS) entry which is preliminary data.</text>
</comment>
<accession>A0A935CAZ2</accession>
<evidence type="ECO:0000259" key="4">
    <source>
        <dbReference type="Pfam" id="PF24850"/>
    </source>
</evidence>
<dbReference type="EMBL" id="JAEQBW010000011">
    <property type="protein sequence ID" value="MBK6266875.1"/>
    <property type="molecule type" value="Genomic_DNA"/>
</dbReference>
<protein>
    <recommendedName>
        <fullName evidence="2">Putative cysteine ligase BshC</fullName>
        <ecNumber evidence="2">6.-.-.-</ecNumber>
    </recommendedName>
</protein>
<keyword evidence="1 2" id="KW-0436">Ligase</keyword>
<dbReference type="PIRSF" id="PIRSF012535">
    <property type="entry name" value="UCP012535"/>
    <property type="match status" value="1"/>
</dbReference>
<evidence type="ECO:0000313" key="6">
    <source>
        <dbReference type="Proteomes" id="UP000611723"/>
    </source>
</evidence>
<evidence type="ECO:0000259" key="3">
    <source>
        <dbReference type="Pfam" id="PF10079"/>
    </source>
</evidence>
<reference evidence="5" key="1">
    <citation type="submission" date="2021-01" db="EMBL/GenBank/DDBJ databases">
        <title>Marivirga aurantiaca sp. nov., isolated from intertidal surface sediments.</title>
        <authorList>
            <person name="Zhang M."/>
        </authorList>
    </citation>
    <scope>NUCLEOTIDE SEQUENCE</scope>
    <source>
        <strain evidence="5">S37H4</strain>
    </source>
</reference>
<gene>
    <name evidence="2 5" type="primary">bshC</name>
    <name evidence="5" type="ORF">JKA74_17660</name>
</gene>
<proteinExistence type="inferred from homology"/>
<name>A0A935CAZ2_9BACT</name>
<keyword evidence="2" id="KW-0175">Coiled coil</keyword>
<dbReference type="HAMAP" id="MF_01867">
    <property type="entry name" value="BshC"/>
    <property type="match status" value="1"/>
</dbReference>
<dbReference type="InterPro" id="IPR011199">
    <property type="entry name" value="Bacillithiol_biosynth_BshC"/>
</dbReference>
<evidence type="ECO:0000256" key="2">
    <source>
        <dbReference type="HAMAP-Rule" id="MF_01867"/>
    </source>
</evidence>
<keyword evidence="6" id="KW-1185">Reference proteome</keyword>
<feature type="domain" description="Bacillithiol biosynthesis BshC N-terminal Rossmann-like" evidence="3">
    <location>
        <begin position="1"/>
        <end position="362"/>
    </location>
</feature>
<dbReference type="NCBIfam" id="TIGR03998">
    <property type="entry name" value="thiol_BshC"/>
    <property type="match status" value="1"/>
</dbReference>
<feature type="coiled-coil region" evidence="2">
    <location>
        <begin position="375"/>
        <end position="460"/>
    </location>
</feature>
<organism evidence="5 6">
    <name type="scientific">Marivirga aurantiaca</name>
    <dbReference type="NCBI Taxonomy" id="2802615"/>
    <lineage>
        <taxon>Bacteria</taxon>
        <taxon>Pseudomonadati</taxon>
        <taxon>Bacteroidota</taxon>
        <taxon>Cytophagia</taxon>
        <taxon>Cytophagales</taxon>
        <taxon>Marivirgaceae</taxon>
        <taxon>Marivirga</taxon>
    </lineage>
</organism>
<dbReference type="EC" id="6.-.-.-" evidence="2"/>